<dbReference type="AlphaFoldDB" id="A0A1G8CGW9"/>
<keyword evidence="4" id="KW-1185">Reference proteome</keyword>
<gene>
    <name evidence="3" type="ORF">SAMN05421505_1164</name>
</gene>
<keyword evidence="2" id="KW-0472">Membrane</keyword>
<proteinExistence type="predicted"/>
<sequence>MSMDLTANPQAATELHRYAEALLASLAAHGIVPPPPPSFDDVPDLWLAPAASALVALLHNEDALPDLAKAAQRDEQRTALFLCLALAVAGYGDRIHASWLGTAFGELSVDKPVTHGQRGLWVAAAKGAYGPAGKIFVLRKLDGVAVADQAQPEEWLRALVPDEPAVVIPSSLSDFPELAEVPDIATPTQASARLTRLKARCIEITSTRQAKEHSTAPLHNRGARPTAAWSHDEPLAVLRTLIGASGPEAPMASLASHLLDDLRPGADPHLTTIALHVVTSAIRSMAEQQQHLTQHPPPSSVSVPVLGHRILLHPEGPDVDSLAAAEQAILAEGTPRRGGLALPYVLLALSAVAIIVGVAASWFFVAPAPILAAVAGHRLWARRKQRLADDAYVTARIAELRDLAQGAVWALHDYAREAEQRAETAASDLTELTRLLRRGPRAG</sequence>
<feature type="region of interest" description="Disordered" evidence="1">
    <location>
        <begin position="208"/>
        <end position="227"/>
    </location>
</feature>
<reference evidence="3 4" key="1">
    <citation type="submission" date="2016-10" db="EMBL/GenBank/DDBJ databases">
        <authorList>
            <person name="de Groot N.N."/>
        </authorList>
    </citation>
    <scope>NUCLEOTIDE SEQUENCE [LARGE SCALE GENOMIC DNA]</scope>
    <source>
        <strain evidence="3 4">CPCC 201354</strain>
    </source>
</reference>
<accession>A0A1G8CGW9</accession>
<organism evidence="3 4">
    <name type="scientific">Sinosporangium album</name>
    <dbReference type="NCBI Taxonomy" id="504805"/>
    <lineage>
        <taxon>Bacteria</taxon>
        <taxon>Bacillati</taxon>
        <taxon>Actinomycetota</taxon>
        <taxon>Actinomycetes</taxon>
        <taxon>Streptosporangiales</taxon>
        <taxon>Streptosporangiaceae</taxon>
        <taxon>Sinosporangium</taxon>
    </lineage>
</organism>
<keyword evidence="2" id="KW-0812">Transmembrane</keyword>
<dbReference type="Proteomes" id="UP000198923">
    <property type="component" value="Unassembled WGS sequence"/>
</dbReference>
<dbReference type="EMBL" id="FNCN01000016">
    <property type="protein sequence ID" value="SDH44463.1"/>
    <property type="molecule type" value="Genomic_DNA"/>
</dbReference>
<evidence type="ECO:0000313" key="4">
    <source>
        <dbReference type="Proteomes" id="UP000198923"/>
    </source>
</evidence>
<evidence type="ECO:0000256" key="2">
    <source>
        <dbReference type="SAM" id="Phobius"/>
    </source>
</evidence>
<keyword evidence="2" id="KW-1133">Transmembrane helix</keyword>
<feature type="transmembrane region" description="Helical" evidence="2">
    <location>
        <begin position="344"/>
        <end position="376"/>
    </location>
</feature>
<protein>
    <submittedName>
        <fullName evidence="3">Uncharacterized protein</fullName>
    </submittedName>
</protein>
<evidence type="ECO:0000256" key="1">
    <source>
        <dbReference type="SAM" id="MobiDB-lite"/>
    </source>
</evidence>
<evidence type="ECO:0000313" key="3">
    <source>
        <dbReference type="EMBL" id="SDH44463.1"/>
    </source>
</evidence>
<name>A0A1G8CGW9_9ACTN</name>